<dbReference type="STRING" id="583356.Igag_0335"/>
<dbReference type="InterPro" id="IPR036866">
    <property type="entry name" value="RibonucZ/Hydroxyglut_hydro"/>
</dbReference>
<reference evidence="4 5" key="1">
    <citation type="journal article" date="2010" name="Stand. Genomic Sci.">
        <title>Complete genome sequence of Ignisphaera aggregans type strain (AQ1.S1).</title>
        <authorList>
            <person name="Goker M."/>
            <person name="Held B."/>
            <person name="Lapidus A."/>
            <person name="Nolan M."/>
            <person name="Spring S."/>
            <person name="Yasawong M."/>
            <person name="Lucas S."/>
            <person name="Glavina Del Rio T."/>
            <person name="Tice H."/>
            <person name="Cheng J.F."/>
            <person name="Goodwin L."/>
            <person name="Tapia R."/>
            <person name="Pitluck S."/>
            <person name="Liolios K."/>
            <person name="Ivanova N."/>
            <person name="Mavromatis K."/>
            <person name="Mikhailova N."/>
            <person name="Pati A."/>
            <person name="Chen A."/>
            <person name="Palaniappan K."/>
            <person name="Brambilla E."/>
            <person name="Land M."/>
            <person name="Hauser L."/>
            <person name="Chang Y.J."/>
            <person name="Jeffries C.D."/>
            <person name="Brettin T."/>
            <person name="Detter J.C."/>
            <person name="Han C."/>
            <person name="Rohde M."/>
            <person name="Sikorski J."/>
            <person name="Woyke T."/>
            <person name="Bristow J."/>
            <person name="Eisen J.A."/>
            <person name="Markowitz V."/>
            <person name="Hugenholtz P."/>
            <person name="Kyrpides N.C."/>
            <person name="Klenk H.P."/>
        </authorList>
    </citation>
    <scope>NUCLEOTIDE SEQUENCE [LARGE SCALE GENOMIC DNA]</scope>
    <source>
        <strain evidence="5">DSM 17230 / JCM 13409 / AQ1.S1</strain>
    </source>
</reference>
<keyword evidence="1 2" id="KW-0378">Hydrolase</keyword>
<evidence type="ECO:0000313" key="5">
    <source>
        <dbReference type="Proteomes" id="UP000001304"/>
    </source>
</evidence>
<name>E0SR32_IGNAA</name>
<dbReference type="SMART" id="SM00849">
    <property type="entry name" value="Lactamase_B"/>
    <property type="match status" value="1"/>
</dbReference>
<evidence type="ECO:0000259" key="3">
    <source>
        <dbReference type="SMART" id="SM00849"/>
    </source>
</evidence>
<dbReference type="KEGG" id="iag:Igag_0335"/>
<feature type="domain" description="Metallo-beta-lactamase" evidence="3">
    <location>
        <begin position="8"/>
        <end position="192"/>
    </location>
</feature>
<dbReference type="Proteomes" id="UP000001304">
    <property type="component" value="Chromosome"/>
</dbReference>
<dbReference type="PANTHER" id="PTHR43546:SF3">
    <property type="entry name" value="UPF0173 METAL-DEPENDENT HYDROLASE MJ1163"/>
    <property type="match status" value="1"/>
</dbReference>
<dbReference type="BioCyc" id="IAGG583356:GHAH-344-MONOMER"/>
<dbReference type="InterPro" id="IPR001279">
    <property type="entry name" value="Metallo-B-lactamas"/>
</dbReference>
<accession>E0SR32</accession>
<protein>
    <recommendedName>
        <fullName evidence="2">UPF0173 metal-dependent hydrolase Igag_0335</fullName>
    </recommendedName>
</protein>
<dbReference type="EMBL" id="CP002098">
    <property type="protein sequence ID" value="ADM27181.1"/>
    <property type="molecule type" value="Genomic_DNA"/>
</dbReference>
<dbReference type="HAMAP" id="MF_00457">
    <property type="entry name" value="UPF0173"/>
    <property type="match status" value="1"/>
</dbReference>
<organism evidence="4 5">
    <name type="scientific">Ignisphaera aggregans (strain DSM 17230 / JCM 13409 / AQ1.S1)</name>
    <dbReference type="NCBI Taxonomy" id="583356"/>
    <lineage>
        <taxon>Archaea</taxon>
        <taxon>Thermoproteota</taxon>
        <taxon>Thermoprotei</taxon>
        <taxon>Desulfurococcales</taxon>
        <taxon>Desulfurococcaceae</taxon>
        <taxon>Ignisphaera</taxon>
    </lineage>
</organism>
<dbReference type="HOGENOM" id="CLU_070010_4_0_2"/>
<dbReference type="GO" id="GO:0016787">
    <property type="term" value="F:hydrolase activity"/>
    <property type="evidence" value="ECO:0007669"/>
    <property type="project" value="UniProtKB-UniRule"/>
</dbReference>
<evidence type="ECO:0000256" key="2">
    <source>
        <dbReference type="HAMAP-Rule" id="MF_00457"/>
    </source>
</evidence>
<keyword evidence="5" id="KW-1185">Reference proteome</keyword>
<dbReference type="SUPFAM" id="SSF56281">
    <property type="entry name" value="Metallo-hydrolase/oxidoreductase"/>
    <property type="match status" value="1"/>
</dbReference>
<sequence>MARIRWLGHATFIIKLSGYTIAIDPWITNPLSPYRSIDSFAKDYPDIDFIFVTHDHGDHVGDSIELLKRYRGAKLVALYELAEHIAREVSDHNRVVATNIGGPVKLGGIEAVFTPAVHSSSISDPSGVIVFGEDKAIYHAGDTGIFSEMSLIKELYNPTVVLIPIGGHFTMGIKEAVKALELLRPRYAIPMHYNTFDVIRVDVDKFVELAKNRVPETTIVVLKPGEELVV</sequence>
<dbReference type="InterPro" id="IPR022877">
    <property type="entry name" value="UPF0173"/>
</dbReference>
<dbReference type="PANTHER" id="PTHR43546">
    <property type="entry name" value="UPF0173 METAL-DEPENDENT HYDROLASE MJ1163-RELATED"/>
    <property type="match status" value="1"/>
</dbReference>
<dbReference type="AlphaFoldDB" id="E0SR32"/>
<comment type="similarity">
    <text evidence="2">Belongs to the UPF0173 family.</text>
</comment>
<gene>
    <name evidence="4" type="ordered locus">Igag_0335</name>
</gene>
<evidence type="ECO:0000256" key="1">
    <source>
        <dbReference type="ARBA" id="ARBA00022801"/>
    </source>
</evidence>
<dbReference type="Pfam" id="PF12706">
    <property type="entry name" value="Lactamase_B_2"/>
    <property type="match status" value="1"/>
</dbReference>
<dbReference type="InterPro" id="IPR050114">
    <property type="entry name" value="UPF0173_UPF0282_UlaG_hydrolase"/>
</dbReference>
<dbReference type="NCBIfam" id="NF001911">
    <property type="entry name" value="PRK00685.1"/>
    <property type="match status" value="1"/>
</dbReference>
<proteinExistence type="inferred from homology"/>
<evidence type="ECO:0000313" key="4">
    <source>
        <dbReference type="EMBL" id="ADM27181.1"/>
    </source>
</evidence>
<dbReference type="Gene3D" id="3.60.15.10">
    <property type="entry name" value="Ribonuclease Z/Hydroxyacylglutathione hydrolase-like"/>
    <property type="match status" value="1"/>
</dbReference>